<keyword evidence="5" id="KW-1003">Cell membrane</keyword>
<comment type="caution">
    <text evidence="22">The sequence shown here is derived from an EMBL/GenBank/DDBJ whole genome shotgun (WGS) entry which is preliminary data.</text>
</comment>
<evidence type="ECO:0000256" key="14">
    <source>
        <dbReference type="ARBA" id="ARBA00023268"/>
    </source>
</evidence>
<evidence type="ECO:0000256" key="19">
    <source>
        <dbReference type="SAM" id="Phobius"/>
    </source>
</evidence>
<feature type="transmembrane region" description="Helical" evidence="19">
    <location>
        <begin position="12"/>
        <end position="37"/>
    </location>
</feature>
<evidence type="ECO:0000313" key="22">
    <source>
        <dbReference type="EMBL" id="MBL1409099.1"/>
    </source>
</evidence>
<evidence type="ECO:0000256" key="15">
    <source>
        <dbReference type="ARBA" id="ARBA00023316"/>
    </source>
</evidence>
<evidence type="ECO:0000256" key="2">
    <source>
        <dbReference type="ARBA" id="ARBA00004752"/>
    </source>
</evidence>
<name>A0ABS1R307_9SPHI</name>
<keyword evidence="9" id="KW-0808">Transferase</keyword>
<dbReference type="InterPro" id="IPR012338">
    <property type="entry name" value="Beta-lactam/transpept-like"/>
</dbReference>
<evidence type="ECO:0000256" key="7">
    <source>
        <dbReference type="ARBA" id="ARBA00022670"/>
    </source>
</evidence>
<keyword evidence="19" id="KW-1133">Transmembrane helix</keyword>
<evidence type="ECO:0000256" key="8">
    <source>
        <dbReference type="ARBA" id="ARBA00022676"/>
    </source>
</evidence>
<feature type="domain" description="Glycosyl transferase family 51" evidence="21">
    <location>
        <begin position="63"/>
        <end position="245"/>
    </location>
</feature>
<dbReference type="Gene3D" id="3.40.710.10">
    <property type="entry name" value="DD-peptidase/beta-lactamase superfamily"/>
    <property type="match status" value="2"/>
</dbReference>
<evidence type="ECO:0000256" key="13">
    <source>
        <dbReference type="ARBA" id="ARBA00023136"/>
    </source>
</evidence>
<comment type="catalytic activity">
    <reaction evidence="17">
        <text>[GlcNAc-(1-&gt;4)-Mur2Ac(oyl-L-Ala-gamma-D-Glu-L-Lys-D-Ala-D-Ala)](n)-di-trans,octa-cis-undecaprenyl diphosphate + beta-D-GlcNAc-(1-&gt;4)-Mur2Ac(oyl-L-Ala-gamma-D-Glu-L-Lys-D-Ala-D-Ala)-di-trans,octa-cis-undecaprenyl diphosphate = [GlcNAc-(1-&gt;4)-Mur2Ac(oyl-L-Ala-gamma-D-Glu-L-Lys-D-Ala-D-Ala)](n+1)-di-trans,octa-cis-undecaprenyl diphosphate + di-trans,octa-cis-undecaprenyl diphosphate + H(+)</text>
        <dbReference type="Rhea" id="RHEA:23708"/>
        <dbReference type="Rhea" id="RHEA-COMP:9602"/>
        <dbReference type="Rhea" id="RHEA-COMP:9603"/>
        <dbReference type="ChEBI" id="CHEBI:15378"/>
        <dbReference type="ChEBI" id="CHEBI:58405"/>
        <dbReference type="ChEBI" id="CHEBI:60033"/>
        <dbReference type="ChEBI" id="CHEBI:78435"/>
        <dbReference type="EC" id="2.4.99.28"/>
    </reaction>
</comment>
<comment type="similarity">
    <text evidence="4">In the N-terminal section; belongs to the glycosyltransferase 51 family.</text>
</comment>
<evidence type="ECO:0000256" key="17">
    <source>
        <dbReference type="ARBA" id="ARBA00049902"/>
    </source>
</evidence>
<keyword evidence="15" id="KW-0961">Cell wall biogenesis/degradation</keyword>
<accession>A0ABS1R307</accession>
<evidence type="ECO:0000256" key="10">
    <source>
        <dbReference type="ARBA" id="ARBA00022801"/>
    </source>
</evidence>
<dbReference type="InterPro" id="IPR001460">
    <property type="entry name" value="PCN-bd_Tpept"/>
</dbReference>
<feature type="region of interest" description="Disordered" evidence="18">
    <location>
        <begin position="741"/>
        <end position="788"/>
    </location>
</feature>
<evidence type="ECO:0000259" key="20">
    <source>
        <dbReference type="Pfam" id="PF00905"/>
    </source>
</evidence>
<evidence type="ECO:0000256" key="1">
    <source>
        <dbReference type="ARBA" id="ARBA00004236"/>
    </source>
</evidence>
<keyword evidence="11" id="KW-0133">Cell shape</keyword>
<dbReference type="InterPro" id="IPR036950">
    <property type="entry name" value="PBP_transglycosylase"/>
</dbReference>
<dbReference type="Proteomes" id="UP000625283">
    <property type="component" value="Unassembled WGS sequence"/>
</dbReference>
<comment type="pathway">
    <text evidence="2">Cell wall biogenesis; peptidoglycan biosynthesis.</text>
</comment>
<keyword evidence="10" id="KW-0378">Hydrolase</keyword>
<comment type="similarity">
    <text evidence="3">In the C-terminal section; belongs to the transpeptidase family.</text>
</comment>
<keyword evidence="8" id="KW-0328">Glycosyltransferase</keyword>
<organism evidence="22 23">
    <name type="scientific">Sphingobacterium faecale</name>
    <dbReference type="NCBI Taxonomy" id="2803775"/>
    <lineage>
        <taxon>Bacteria</taxon>
        <taxon>Pseudomonadati</taxon>
        <taxon>Bacteroidota</taxon>
        <taxon>Sphingobacteriia</taxon>
        <taxon>Sphingobacteriales</taxon>
        <taxon>Sphingobacteriaceae</taxon>
        <taxon>Sphingobacterium</taxon>
    </lineage>
</organism>
<evidence type="ECO:0000256" key="5">
    <source>
        <dbReference type="ARBA" id="ARBA00022475"/>
    </source>
</evidence>
<evidence type="ECO:0000256" key="3">
    <source>
        <dbReference type="ARBA" id="ARBA00007090"/>
    </source>
</evidence>
<evidence type="ECO:0000256" key="9">
    <source>
        <dbReference type="ARBA" id="ARBA00022679"/>
    </source>
</evidence>
<evidence type="ECO:0000256" key="4">
    <source>
        <dbReference type="ARBA" id="ARBA00007739"/>
    </source>
</evidence>
<comment type="subcellular location">
    <subcellularLocation>
        <location evidence="1">Cell membrane</location>
    </subcellularLocation>
</comment>
<evidence type="ECO:0000259" key="21">
    <source>
        <dbReference type="Pfam" id="PF00912"/>
    </source>
</evidence>
<feature type="compositionally biased region" description="Polar residues" evidence="18">
    <location>
        <begin position="775"/>
        <end position="788"/>
    </location>
</feature>
<dbReference type="Gene3D" id="1.10.3810.10">
    <property type="entry name" value="Biosynthetic peptidoglycan transglycosylase-like"/>
    <property type="match status" value="1"/>
</dbReference>
<sequence>MFRRVKNRLLRYVLIVIYSIILFTCAVQLNFLGLFGYSPTKNDIVMPTLNVASEVYTADSVLIGRYFEEDRDPVPFDSISEHVLDALIATEDIRFYKHNGVDFMGLVSGAISTLKGDPRGASTITQQLAKNLFKTRYTNAQGYLSKVPGLNILITKYKEWMTAYKLETRYSKKDIITMYLNTVSFSNNAYGIKSASIRYFNKQPKNLNVNESALLVGMLKGTTIYNPIRNPKNAMQRRNVVLAQMGKSGYLTEAEVKGLSRDSLKLDLNYKDNIDGNDSYIRSAVERWLEKWSQDNEIDIYKAGLKIYTTIDSRMQKIAEKVVAERMEELQRRLKNTWGSEEPWRDKEGKVIPEFLENHARKLPIYASLMQKYHNNEDSVFRDLQVKKEMEVFTWQGMEKVKYSTMDSLKHYLMMLNTGMMAMNPYDGEIKVWVGGINHEYYKFDHVNQAKRQAGSTFKPFAYMAALESGMSPCDKFTDKPVKIEFTNKKGEHEIWEPKNADWSVSYREMSLRWAMARSLNTITAQVTEAVGWDKVVDVAHLCGIESKLESVPSVGLGSNDVSVLEMVKGYSTFMNAGKKTDPILVSKIVGMDGNVIATFKSEQKQVISPENAWLMTYMLRGTVEEPGGTSQALWEWDLFKNENEIGGKTGTSSDYVDGWYMGVTKDLVAGVWVGCDEQSIHFKNSATGEGSKTALPIYALFMEELYKHPELGVTFGRFPESTVEIKKDYRCPSPRIRVEQPVDSVETPDSPEDEALLLPELEEVKPVQRELDMQRNNTQENRSDNLP</sequence>
<dbReference type="SUPFAM" id="SSF53955">
    <property type="entry name" value="Lysozyme-like"/>
    <property type="match status" value="1"/>
</dbReference>
<keyword evidence="23" id="KW-1185">Reference proteome</keyword>
<keyword evidence="7" id="KW-0645">Protease</keyword>
<keyword evidence="12" id="KW-0573">Peptidoglycan synthesis</keyword>
<comment type="catalytic activity">
    <reaction evidence="16">
        <text>Preferential cleavage: (Ac)2-L-Lys-D-Ala-|-D-Ala. Also transpeptidation of peptidyl-alanyl moieties that are N-acyl substituents of D-alanine.</text>
        <dbReference type="EC" id="3.4.16.4"/>
    </reaction>
</comment>
<reference evidence="22 23" key="1">
    <citation type="submission" date="2021-01" db="EMBL/GenBank/DDBJ databases">
        <title>C459-1 draft genome sequence.</title>
        <authorList>
            <person name="Zhang X.-F."/>
        </authorList>
    </citation>
    <scope>NUCLEOTIDE SEQUENCE [LARGE SCALE GENOMIC DNA]</scope>
    <source>
        <strain evidence="23">C459-1</strain>
    </source>
</reference>
<dbReference type="PANTHER" id="PTHR32282:SF11">
    <property type="entry name" value="PENICILLIN-BINDING PROTEIN 1B"/>
    <property type="match status" value="1"/>
</dbReference>
<keyword evidence="13 19" id="KW-0472">Membrane</keyword>
<dbReference type="InterPro" id="IPR050396">
    <property type="entry name" value="Glycosyltr_51/Transpeptidase"/>
</dbReference>
<dbReference type="SUPFAM" id="SSF56601">
    <property type="entry name" value="beta-lactamase/transpeptidase-like"/>
    <property type="match status" value="1"/>
</dbReference>
<dbReference type="EMBL" id="JAERTY010000005">
    <property type="protein sequence ID" value="MBL1409099.1"/>
    <property type="molecule type" value="Genomic_DNA"/>
</dbReference>
<evidence type="ECO:0000256" key="12">
    <source>
        <dbReference type="ARBA" id="ARBA00022984"/>
    </source>
</evidence>
<dbReference type="Pfam" id="PF00905">
    <property type="entry name" value="Transpeptidase"/>
    <property type="match status" value="1"/>
</dbReference>
<keyword evidence="6" id="KW-0121">Carboxypeptidase</keyword>
<dbReference type="Pfam" id="PF00912">
    <property type="entry name" value="Transgly"/>
    <property type="match status" value="1"/>
</dbReference>
<dbReference type="PANTHER" id="PTHR32282">
    <property type="entry name" value="BINDING PROTEIN TRANSPEPTIDASE, PUTATIVE-RELATED"/>
    <property type="match status" value="1"/>
</dbReference>
<evidence type="ECO:0000313" key="23">
    <source>
        <dbReference type="Proteomes" id="UP000625283"/>
    </source>
</evidence>
<evidence type="ECO:0000256" key="18">
    <source>
        <dbReference type="SAM" id="MobiDB-lite"/>
    </source>
</evidence>
<dbReference type="InterPro" id="IPR023346">
    <property type="entry name" value="Lysozyme-like_dom_sf"/>
</dbReference>
<feature type="domain" description="Penicillin-binding protein transpeptidase" evidence="20">
    <location>
        <begin position="420"/>
        <end position="663"/>
    </location>
</feature>
<evidence type="ECO:0000256" key="6">
    <source>
        <dbReference type="ARBA" id="ARBA00022645"/>
    </source>
</evidence>
<feature type="compositionally biased region" description="Basic and acidic residues" evidence="18">
    <location>
        <begin position="763"/>
        <end position="774"/>
    </location>
</feature>
<evidence type="ECO:0000256" key="16">
    <source>
        <dbReference type="ARBA" id="ARBA00034000"/>
    </source>
</evidence>
<keyword evidence="19" id="KW-0812">Transmembrane</keyword>
<dbReference type="InterPro" id="IPR001264">
    <property type="entry name" value="Glyco_trans_51"/>
</dbReference>
<keyword evidence="14" id="KW-0511">Multifunctional enzyme</keyword>
<gene>
    <name evidence="22" type="ORF">JKG61_10085</name>
</gene>
<proteinExistence type="inferred from homology"/>
<protein>
    <submittedName>
        <fullName evidence="22">Penicillin-binding protein</fullName>
    </submittedName>
</protein>
<evidence type="ECO:0000256" key="11">
    <source>
        <dbReference type="ARBA" id="ARBA00022960"/>
    </source>
</evidence>